<dbReference type="EMBL" id="PDKW01000039">
    <property type="protein sequence ID" value="PGH57639.1"/>
    <property type="molecule type" value="Genomic_DNA"/>
</dbReference>
<dbReference type="InterPro" id="IPR008962">
    <property type="entry name" value="PapD-like_sf"/>
</dbReference>
<dbReference type="GO" id="GO:0071555">
    <property type="term" value="P:cell wall organization"/>
    <property type="evidence" value="ECO:0007669"/>
    <property type="project" value="InterPro"/>
</dbReference>
<dbReference type="Pfam" id="PF00345">
    <property type="entry name" value="PapD_N"/>
    <property type="match status" value="1"/>
</dbReference>
<dbReference type="InterPro" id="IPR016147">
    <property type="entry name" value="Pili_assmbl_chaperone_N"/>
</dbReference>
<feature type="domain" description="Pili assembly chaperone N-terminal" evidence="1">
    <location>
        <begin position="83"/>
        <end position="200"/>
    </location>
</feature>
<evidence type="ECO:0000259" key="1">
    <source>
        <dbReference type="Pfam" id="PF00345"/>
    </source>
</evidence>
<dbReference type="GO" id="GO:0030288">
    <property type="term" value="C:outer membrane-bounded periplasmic space"/>
    <property type="evidence" value="ECO:0007669"/>
    <property type="project" value="InterPro"/>
</dbReference>
<protein>
    <recommendedName>
        <fullName evidence="1">Pili assembly chaperone N-terminal domain-containing protein</fullName>
    </recommendedName>
</protein>
<evidence type="ECO:0000313" key="3">
    <source>
        <dbReference type="Proteomes" id="UP000225379"/>
    </source>
</evidence>
<reference evidence="3" key="1">
    <citation type="submission" date="2017-10" db="EMBL/GenBank/DDBJ databases">
        <authorList>
            <person name="Kravchenko I.K."/>
            <person name="Grouzdev D.S."/>
        </authorList>
    </citation>
    <scope>NUCLEOTIDE SEQUENCE [LARGE SCALE GENOMIC DNA]</scope>
    <source>
        <strain evidence="3">B2</strain>
    </source>
</reference>
<name>A0A2B8BIT4_9PROT</name>
<dbReference type="InterPro" id="IPR013783">
    <property type="entry name" value="Ig-like_fold"/>
</dbReference>
<proteinExistence type="predicted"/>
<dbReference type="SUPFAM" id="SSF49354">
    <property type="entry name" value="PapD-like"/>
    <property type="match status" value="1"/>
</dbReference>
<dbReference type="Proteomes" id="UP000225379">
    <property type="component" value="Unassembled WGS sequence"/>
</dbReference>
<keyword evidence="3" id="KW-1185">Reference proteome</keyword>
<accession>A0A2B8BIT4</accession>
<gene>
    <name evidence="2" type="ORF">CRT60_06505</name>
</gene>
<organism evidence="2 3">
    <name type="scientific">Azospirillum palustre</name>
    <dbReference type="NCBI Taxonomy" id="2044885"/>
    <lineage>
        <taxon>Bacteria</taxon>
        <taxon>Pseudomonadati</taxon>
        <taxon>Pseudomonadota</taxon>
        <taxon>Alphaproteobacteria</taxon>
        <taxon>Rhodospirillales</taxon>
        <taxon>Azospirillaceae</taxon>
        <taxon>Azospirillum</taxon>
    </lineage>
</organism>
<evidence type="ECO:0000313" key="2">
    <source>
        <dbReference type="EMBL" id="PGH57639.1"/>
    </source>
</evidence>
<dbReference type="AlphaFoldDB" id="A0A2B8BIT4"/>
<dbReference type="Gene3D" id="2.60.40.10">
    <property type="entry name" value="Immunoglobulins"/>
    <property type="match status" value="1"/>
</dbReference>
<comment type="caution">
    <text evidence="2">The sequence shown here is derived from an EMBL/GenBank/DDBJ whole genome shotgun (WGS) entry which is preliminary data.</text>
</comment>
<sequence length="317" mass="34204">MGVGVRTAAPSGRPPRAKWRPAMRVRLRWLSLILLSGAWIGSVMADTAPENTSPGNISSSSAMDALPDDGASAFLIPVKLPTITPTQLYLTPDTKSAPLRVTNERDTAVRFALSVFAWGMRTDGTLRLEPTEAIRLSTDILKLAPGETGEIQVAVKGQRDDREEAYRIRLSEHAEGEPVAANGMQVTAAITVPVFRRPLGTHPAGWLHAYPVEAGTLSIVLANRGSAHLFARDITVQGEDADGLPLFAITRDGWYILSDDRREYAATLADDDCRRVRHLRLTAHLLDGSTLEKGMEAGELLCGGNHPTGFSLPNGAL</sequence>